<organism evidence="2 3">
    <name type="scientific">Litorilituus lipolyticus</name>
    <dbReference type="NCBI Taxonomy" id="2491017"/>
    <lineage>
        <taxon>Bacteria</taxon>
        <taxon>Pseudomonadati</taxon>
        <taxon>Pseudomonadota</taxon>
        <taxon>Gammaproteobacteria</taxon>
        <taxon>Alteromonadales</taxon>
        <taxon>Colwelliaceae</taxon>
        <taxon>Litorilituus</taxon>
    </lineage>
</organism>
<dbReference type="Proteomes" id="UP000315303">
    <property type="component" value="Unassembled WGS sequence"/>
</dbReference>
<dbReference type="PANTHER" id="PTHR43792:SF1">
    <property type="entry name" value="N-ACETYLTRANSFERASE DOMAIN-CONTAINING PROTEIN"/>
    <property type="match status" value="1"/>
</dbReference>
<gene>
    <name evidence="2" type="ORF">EPA86_03290</name>
</gene>
<dbReference type="OrthoDB" id="7852312at2"/>
<dbReference type="EMBL" id="SAWY01000005">
    <property type="protein sequence ID" value="TPH18149.1"/>
    <property type="molecule type" value="Genomic_DNA"/>
</dbReference>
<evidence type="ECO:0000313" key="2">
    <source>
        <dbReference type="EMBL" id="TPH18149.1"/>
    </source>
</evidence>
<feature type="domain" description="N-acetyltransferase" evidence="1">
    <location>
        <begin position="20"/>
        <end position="185"/>
    </location>
</feature>
<evidence type="ECO:0000259" key="1">
    <source>
        <dbReference type="PROSITE" id="PS51186"/>
    </source>
</evidence>
<reference evidence="2 3" key="1">
    <citation type="submission" date="2019-01" db="EMBL/GenBank/DDBJ databases">
        <title>Litorilituus lipolytica sp. nov., isolated from intertidal sand of the Yellow Sea in China.</title>
        <authorList>
            <person name="Liu A."/>
        </authorList>
    </citation>
    <scope>NUCLEOTIDE SEQUENCE [LARGE SCALE GENOMIC DNA]</scope>
    <source>
        <strain evidence="2 3">RZ04</strain>
    </source>
</reference>
<dbReference type="InterPro" id="IPR000182">
    <property type="entry name" value="GNAT_dom"/>
</dbReference>
<dbReference type="GO" id="GO:0016747">
    <property type="term" value="F:acyltransferase activity, transferring groups other than amino-acyl groups"/>
    <property type="evidence" value="ECO:0007669"/>
    <property type="project" value="InterPro"/>
</dbReference>
<dbReference type="AlphaFoldDB" id="A0A502L592"/>
<evidence type="ECO:0000313" key="3">
    <source>
        <dbReference type="Proteomes" id="UP000315303"/>
    </source>
</evidence>
<dbReference type="InterPro" id="IPR016181">
    <property type="entry name" value="Acyl_CoA_acyltransferase"/>
</dbReference>
<dbReference type="PANTHER" id="PTHR43792">
    <property type="entry name" value="GNAT FAMILY, PUTATIVE (AFU_ORTHOLOGUE AFUA_3G00765)-RELATED-RELATED"/>
    <property type="match status" value="1"/>
</dbReference>
<dbReference type="Pfam" id="PF13302">
    <property type="entry name" value="Acetyltransf_3"/>
    <property type="match status" value="1"/>
</dbReference>
<proteinExistence type="predicted"/>
<keyword evidence="2" id="KW-0808">Transferase</keyword>
<dbReference type="RefSeq" id="WP_140601849.1">
    <property type="nucleotide sequence ID" value="NZ_SAWY01000005.1"/>
</dbReference>
<sequence>MQNYKEDQKIPAPKLTNSSVVLRPAQLNDFDAVKQYRQDPENCRYIRPPESDDDTLAMVEKMSKPWQLSQGYWNGLVICLPQDNSVIGEVAFNIEDWFHQRIEIGYRLNESASGKGLCTQAVTLLINYLCEEIGVHKIVAKCDPRNVASYKVMEKLGMQREAFFAEHYLLGSEWTDQYDYGLLAANWQPKIKS</sequence>
<dbReference type="SUPFAM" id="SSF55729">
    <property type="entry name" value="Acyl-CoA N-acyltransferases (Nat)"/>
    <property type="match status" value="1"/>
</dbReference>
<keyword evidence="3" id="KW-1185">Reference proteome</keyword>
<protein>
    <submittedName>
        <fullName evidence="2">N-acetyltransferase</fullName>
    </submittedName>
</protein>
<dbReference type="InterPro" id="IPR051531">
    <property type="entry name" value="N-acetyltransferase"/>
</dbReference>
<dbReference type="PROSITE" id="PS51186">
    <property type="entry name" value="GNAT"/>
    <property type="match status" value="1"/>
</dbReference>
<dbReference type="Gene3D" id="3.40.630.30">
    <property type="match status" value="1"/>
</dbReference>
<comment type="caution">
    <text evidence="2">The sequence shown here is derived from an EMBL/GenBank/DDBJ whole genome shotgun (WGS) entry which is preliminary data.</text>
</comment>
<name>A0A502L592_9GAMM</name>
<accession>A0A502L592</accession>